<accession>A0A4S3L1J9</accession>
<feature type="transmembrane region" description="Helical" evidence="1">
    <location>
        <begin position="53"/>
        <end position="76"/>
    </location>
</feature>
<dbReference type="RefSeq" id="WP_123522394.1">
    <property type="nucleotide sequence ID" value="NZ_JBHLWF010000019.1"/>
</dbReference>
<comment type="caution">
    <text evidence="2">The sequence shown here is derived from an EMBL/GenBank/DDBJ whole genome shotgun (WGS) entry which is preliminary data.</text>
</comment>
<dbReference type="InterPro" id="IPR018729">
    <property type="entry name" value="DUF2269_transmembrane"/>
</dbReference>
<evidence type="ECO:0000313" key="2">
    <source>
        <dbReference type="EMBL" id="TCS96171.1"/>
    </source>
</evidence>
<dbReference type="Proteomes" id="UP000294599">
    <property type="component" value="Unassembled WGS sequence"/>
</dbReference>
<feature type="transmembrane region" description="Helical" evidence="1">
    <location>
        <begin position="12"/>
        <end position="32"/>
    </location>
</feature>
<feature type="transmembrane region" description="Helical" evidence="1">
    <location>
        <begin position="128"/>
        <end position="151"/>
    </location>
</feature>
<sequence>MEPYHLLKLVHILSATLLFGTGLGTAFFMWMAHRRGEVAAIAVTARHVVLADWLFTSPAVVAQFVSGALLVRLVGWPWTQPWLQLAIALFVMVGLCWLPVVAIQLRVRALAEAAWRRGEPLPPQYHRLMRWWFALGWPAFIGVVVIFVLMVSRPPLWGS</sequence>
<name>A0A4S3L1J9_9GAMM</name>
<dbReference type="Pfam" id="PF10027">
    <property type="entry name" value="DUF2269"/>
    <property type="match status" value="1"/>
</dbReference>
<keyword evidence="1" id="KW-0472">Membrane</keyword>
<evidence type="ECO:0000256" key="1">
    <source>
        <dbReference type="SAM" id="Phobius"/>
    </source>
</evidence>
<dbReference type="AlphaFoldDB" id="A0A4S3L1J9"/>
<keyword evidence="1" id="KW-1133">Transmembrane helix</keyword>
<dbReference type="EMBL" id="SMAF01000016">
    <property type="protein sequence ID" value="TCS96171.1"/>
    <property type="molecule type" value="Genomic_DNA"/>
</dbReference>
<gene>
    <name evidence="2" type="ORF">EDC25_11625</name>
</gene>
<keyword evidence="3" id="KW-1185">Reference proteome</keyword>
<protein>
    <submittedName>
        <fullName evidence="2">Putative membrane protein</fullName>
    </submittedName>
</protein>
<feature type="transmembrane region" description="Helical" evidence="1">
    <location>
        <begin position="82"/>
        <end position="107"/>
    </location>
</feature>
<evidence type="ECO:0000313" key="3">
    <source>
        <dbReference type="Proteomes" id="UP000294599"/>
    </source>
</evidence>
<reference evidence="2 3" key="1">
    <citation type="submission" date="2019-03" db="EMBL/GenBank/DDBJ databases">
        <title>Genomic Encyclopedia of Type Strains, Phase IV (KMG-IV): sequencing the most valuable type-strain genomes for metagenomic binning, comparative biology and taxonomic classification.</title>
        <authorList>
            <person name="Goeker M."/>
        </authorList>
    </citation>
    <scope>NUCLEOTIDE SEQUENCE [LARGE SCALE GENOMIC DNA]</scope>
    <source>
        <strain evidence="2 3">DSM 21944</strain>
    </source>
</reference>
<dbReference type="OrthoDB" id="9786302at2"/>
<organism evidence="2 3">
    <name type="scientific">Pseudofulvimonas gallinarii</name>
    <dbReference type="NCBI Taxonomy" id="634155"/>
    <lineage>
        <taxon>Bacteria</taxon>
        <taxon>Pseudomonadati</taxon>
        <taxon>Pseudomonadota</taxon>
        <taxon>Gammaproteobacteria</taxon>
        <taxon>Lysobacterales</taxon>
        <taxon>Rhodanobacteraceae</taxon>
        <taxon>Pseudofulvimonas</taxon>
    </lineage>
</organism>
<proteinExistence type="predicted"/>
<keyword evidence="1" id="KW-0812">Transmembrane</keyword>